<evidence type="ECO:0000256" key="7">
    <source>
        <dbReference type="ARBA" id="ARBA00022692"/>
    </source>
</evidence>
<evidence type="ECO:0000256" key="1">
    <source>
        <dbReference type="ARBA" id="ARBA00001935"/>
    </source>
</evidence>
<evidence type="ECO:0000256" key="14">
    <source>
        <dbReference type="ARBA" id="ARBA00049512"/>
    </source>
</evidence>
<evidence type="ECO:0000256" key="3">
    <source>
        <dbReference type="ARBA" id="ARBA00004141"/>
    </source>
</evidence>
<protein>
    <recommendedName>
        <fullName evidence="6">Cytochrome c oxidase subunit 1</fullName>
    </recommendedName>
    <alternativeName>
        <fullName evidence="13">Cytochrome c oxidase polypeptide I</fullName>
    </alternativeName>
</protein>
<feature type="domain" description="Cytochrome oxidase subunit II copper A binding" evidence="17">
    <location>
        <begin position="135"/>
        <end position="251"/>
    </location>
</feature>
<evidence type="ECO:0000313" key="19">
    <source>
        <dbReference type="Proteomes" id="UP000290809"/>
    </source>
</evidence>
<comment type="caution">
    <text evidence="18">The sequence shown here is derived from an EMBL/GenBank/DDBJ whole genome shotgun (WGS) entry which is preliminary data.</text>
</comment>
<keyword evidence="19" id="KW-1185">Reference proteome</keyword>
<comment type="catalytic activity">
    <reaction evidence="14">
        <text>4 Fe(II)-[cytochrome c] + O2 + 8 H(+)(in) = 4 Fe(III)-[cytochrome c] + 2 H2O + 4 H(+)(out)</text>
        <dbReference type="Rhea" id="RHEA:11436"/>
        <dbReference type="Rhea" id="RHEA-COMP:10350"/>
        <dbReference type="Rhea" id="RHEA-COMP:14399"/>
        <dbReference type="ChEBI" id="CHEBI:15377"/>
        <dbReference type="ChEBI" id="CHEBI:15378"/>
        <dbReference type="ChEBI" id="CHEBI:15379"/>
        <dbReference type="ChEBI" id="CHEBI:29033"/>
        <dbReference type="ChEBI" id="CHEBI:29034"/>
        <dbReference type="EC" id="7.1.1.9"/>
    </reaction>
    <physiologicalReaction direction="left-to-right" evidence="14">
        <dbReference type="Rhea" id="RHEA:11437"/>
    </physiologicalReaction>
</comment>
<dbReference type="AlphaFoldDB" id="A0A430Q067"/>
<comment type="subcellular location">
    <subcellularLocation>
        <location evidence="3">Membrane</location>
        <topology evidence="3">Multi-pass membrane protein</topology>
    </subcellularLocation>
</comment>
<comment type="pathway">
    <text evidence="4">Energy metabolism; oxidative phosphorylation.</text>
</comment>
<dbReference type="SUPFAM" id="SSF49503">
    <property type="entry name" value="Cupredoxins"/>
    <property type="match status" value="1"/>
</dbReference>
<dbReference type="GO" id="GO:0016020">
    <property type="term" value="C:membrane"/>
    <property type="evidence" value="ECO:0007669"/>
    <property type="project" value="UniProtKB-SubCell"/>
</dbReference>
<dbReference type="InterPro" id="IPR023616">
    <property type="entry name" value="Cyt_c_oxase-like_su1_dom"/>
</dbReference>
<keyword evidence="11" id="KW-0186">Copper</keyword>
<keyword evidence="8" id="KW-0479">Metal-binding</keyword>
<evidence type="ECO:0000256" key="4">
    <source>
        <dbReference type="ARBA" id="ARBA00004673"/>
    </source>
</evidence>
<evidence type="ECO:0000256" key="10">
    <source>
        <dbReference type="ARBA" id="ARBA00022989"/>
    </source>
</evidence>
<keyword evidence="12 15" id="KW-0472">Membrane</keyword>
<dbReference type="InterPro" id="IPR002429">
    <property type="entry name" value="CcO_II-like_C"/>
</dbReference>
<evidence type="ECO:0000259" key="17">
    <source>
        <dbReference type="PROSITE" id="PS50857"/>
    </source>
</evidence>
<dbReference type="Gene3D" id="2.60.40.420">
    <property type="entry name" value="Cupredoxins - blue copper proteins"/>
    <property type="match status" value="1"/>
</dbReference>
<dbReference type="Pfam" id="PF00116">
    <property type="entry name" value="COX2"/>
    <property type="match status" value="1"/>
</dbReference>
<dbReference type="PROSITE" id="PS00078">
    <property type="entry name" value="COX2"/>
    <property type="match status" value="1"/>
</dbReference>
<feature type="transmembrane region" description="Helical" evidence="15">
    <location>
        <begin position="107"/>
        <end position="125"/>
    </location>
</feature>
<keyword evidence="7 15" id="KW-0812">Transmembrane</keyword>
<comment type="cofactor">
    <cofactor evidence="1">
        <name>Cu cation</name>
        <dbReference type="ChEBI" id="CHEBI:23378"/>
    </cofactor>
</comment>
<dbReference type="EMBL" id="QMKO01003633">
    <property type="protein sequence ID" value="RTG81067.1"/>
    <property type="molecule type" value="Genomic_DNA"/>
</dbReference>
<evidence type="ECO:0000256" key="5">
    <source>
        <dbReference type="ARBA" id="ARBA00009578"/>
    </source>
</evidence>
<evidence type="ECO:0000256" key="9">
    <source>
        <dbReference type="ARBA" id="ARBA00022842"/>
    </source>
</evidence>
<feature type="domain" description="Cytochrome oxidase subunit I profile" evidence="16">
    <location>
        <begin position="1"/>
        <end position="119"/>
    </location>
</feature>
<name>A0A430Q067_SCHBO</name>
<evidence type="ECO:0000256" key="15">
    <source>
        <dbReference type="SAM" id="Phobius"/>
    </source>
</evidence>
<dbReference type="Gene3D" id="1.20.210.10">
    <property type="entry name" value="Cytochrome c oxidase-like, subunit I domain"/>
    <property type="match status" value="1"/>
</dbReference>
<dbReference type="PROSITE" id="PS50855">
    <property type="entry name" value="COX1"/>
    <property type="match status" value="1"/>
</dbReference>
<dbReference type="PANTHER" id="PTHR10422">
    <property type="entry name" value="CYTOCHROME C OXIDASE SUBUNIT 1"/>
    <property type="match status" value="1"/>
</dbReference>
<dbReference type="InterPro" id="IPR023615">
    <property type="entry name" value="Cyt_c_Oxase_su1_BS"/>
</dbReference>
<evidence type="ECO:0000256" key="8">
    <source>
        <dbReference type="ARBA" id="ARBA00022723"/>
    </source>
</evidence>
<feature type="transmembrane region" description="Helical" evidence="15">
    <location>
        <begin position="27"/>
        <end position="51"/>
    </location>
</feature>
<dbReference type="GO" id="GO:0022904">
    <property type="term" value="P:respiratory electron transport chain"/>
    <property type="evidence" value="ECO:0007669"/>
    <property type="project" value="TreeGrafter"/>
</dbReference>
<comment type="cofactor">
    <cofactor evidence="2">
        <name>heme</name>
        <dbReference type="ChEBI" id="CHEBI:30413"/>
    </cofactor>
</comment>
<dbReference type="PROSITE" id="PS00077">
    <property type="entry name" value="COX1_CUB"/>
    <property type="match status" value="1"/>
</dbReference>
<evidence type="ECO:0000256" key="12">
    <source>
        <dbReference type="ARBA" id="ARBA00023136"/>
    </source>
</evidence>
<dbReference type="SUPFAM" id="SSF81442">
    <property type="entry name" value="Cytochrome c oxidase subunit I-like"/>
    <property type="match status" value="1"/>
</dbReference>
<dbReference type="GO" id="GO:0005507">
    <property type="term" value="F:copper ion binding"/>
    <property type="evidence" value="ECO:0007669"/>
    <property type="project" value="InterPro"/>
</dbReference>
<accession>A0A430Q067</accession>
<dbReference type="PRINTS" id="PR01166">
    <property type="entry name" value="CYCOXIDASEII"/>
</dbReference>
<dbReference type="PANTHER" id="PTHR10422:SF18">
    <property type="entry name" value="CYTOCHROME C OXIDASE SUBUNIT 1"/>
    <property type="match status" value="1"/>
</dbReference>
<dbReference type="InterPro" id="IPR008972">
    <property type="entry name" value="Cupredoxin"/>
</dbReference>
<keyword evidence="10 15" id="KW-1133">Transmembrane helix</keyword>
<dbReference type="GO" id="GO:0006119">
    <property type="term" value="P:oxidative phosphorylation"/>
    <property type="evidence" value="ECO:0007669"/>
    <property type="project" value="UniProtKB-UniPathway"/>
</dbReference>
<dbReference type="Proteomes" id="UP000290809">
    <property type="component" value="Unassembled WGS sequence"/>
</dbReference>
<evidence type="ECO:0000256" key="2">
    <source>
        <dbReference type="ARBA" id="ARBA00001971"/>
    </source>
</evidence>
<reference evidence="18 19" key="1">
    <citation type="journal article" date="2019" name="PLoS Pathog.">
        <title>Genome sequence of the bovine parasite Schistosoma bovis Tanzania.</title>
        <authorList>
            <person name="Oey H."/>
            <person name="Zakrzewski M."/>
            <person name="Gobert G."/>
            <person name="Gravermann K."/>
            <person name="Stoye J."/>
            <person name="Jones M."/>
            <person name="Mcmanus D."/>
            <person name="Krause L."/>
        </authorList>
    </citation>
    <scope>NUCLEOTIDE SEQUENCE [LARGE SCALE GENOMIC DNA]</scope>
    <source>
        <strain evidence="18 19">TAN1997</strain>
    </source>
</reference>
<proteinExistence type="inferred from homology"/>
<dbReference type="UniPathway" id="UPA00705"/>
<dbReference type="GO" id="GO:0020037">
    <property type="term" value="F:heme binding"/>
    <property type="evidence" value="ECO:0007669"/>
    <property type="project" value="InterPro"/>
</dbReference>
<evidence type="ECO:0000256" key="11">
    <source>
        <dbReference type="ARBA" id="ARBA00023008"/>
    </source>
</evidence>
<evidence type="ECO:0000313" key="18">
    <source>
        <dbReference type="EMBL" id="RTG81067.1"/>
    </source>
</evidence>
<evidence type="ECO:0000256" key="13">
    <source>
        <dbReference type="ARBA" id="ARBA00032715"/>
    </source>
</evidence>
<evidence type="ECO:0000256" key="6">
    <source>
        <dbReference type="ARBA" id="ARBA00015947"/>
    </source>
</evidence>
<dbReference type="Pfam" id="PF00115">
    <property type="entry name" value="COX1"/>
    <property type="match status" value="1"/>
</dbReference>
<dbReference type="InterPro" id="IPR001505">
    <property type="entry name" value="Copper_CuA"/>
</dbReference>
<evidence type="ECO:0000259" key="16">
    <source>
        <dbReference type="PROSITE" id="PS50855"/>
    </source>
</evidence>
<dbReference type="GO" id="GO:0004129">
    <property type="term" value="F:cytochrome-c oxidase activity"/>
    <property type="evidence" value="ECO:0007669"/>
    <property type="project" value="UniProtKB-EC"/>
</dbReference>
<sequence length="251" mass="28683">MLLFDRKFGTAFFEPMGGGDPLLFQHLFWFFGHPEVYVLILPGFGIVSHICMRISNNDSSFGYYGLICAMASIVCLGSVVWAHHMFMIIESKNIAVVLPSEACLLEFVWTFIPTLLIVVLCFYKLNYLTYYSGGRFSNPVKIVGHQWYWRYELSKGVMYDSFITDIINSVNKPLRLFYKTPYSLLVTSADVIHSFSIPDYRLKIDAVPGRIKCVKLFADRLGVFKGYCTELCGVGHRYMPIVIEVVLSKNI</sequence>
<dbReference type="InterPro" id="IPR036927">
    <property type="entry name" value="Cyt_c_oxase-like_su1_sf"/>
</dbReference>
<comment type="similarity">
    <text evidence="5">Belongs to the heme-copper respiratory oxidase family.</text>
</comment>
<dbReference type="STRING" id="6184.A0A430Q067"/>
<dbReference type="InterPro" id="IPR000883">
    <property type="entry name" value="Cyt_C_Oxase_1"/>
</dbReference>
<organism evidence="18 19">
    <name type="scientific">Schistosoma bovis</name>
    <name type="common">Blood fluke</name>
    <dbReference type="NCBI Taxonomy" id="6184"/>
    <lineage>
        <taxon>Eukaryota</taxon>
        <taxon>Metazoa</taxon>
        <taxon>Spiralia</taxon>
        <taxon>Lophotrochozoa</taxon>
        <taxon>Platyhelminthes</taxon>
        <taxon>Trematoda</taxon>
        <taxon>Digenea</taxon>
        <taxon>Strigeidida</taxon>
        <taxon>Schistosomatoidea</taxon>
        <taxon>Schistosomatidae</taxon>
        <taxon>Schistosoma</taxon>
    </lineage>
</organism>
<gene>
    <name evidence="18" type="ORF">DC041_0003372</name>
</gene>
<dbReference type="GO" id="GO:0015990">
    <property type="term" value="P:electron transport coupled proton transport"/>
    <property type="evidence" value="ECO:0007669"/>
    <property type="project" value="TreeGrafter"/>
</dbReference>
<feature type="transmembrane region" description="Helical" evidence="15">
    <location>
        <begin position="63"/>
        <end position="87"/>
    </location>
</feature>
<dbReference type="PROSITE" id="PS50857">
    <property type="entry name" value="COX2_CUA"/>
    <property type="match status" value="1"/>
</dbReference>
<keyword evidence="9" id="KW-0460">Magnesium</keyword>